<name>A0ABV7GFM7_9GAMM</name>
<keyword evidence="4" id="KW-1185">Reference proteome</keyword>
<feature type="chain" id="PRO_5047224235" evidence="1">
    <location>
        <begin position="23"/>
        <end position="134"/>
    </location>
</feature>
<proteinExistence type="predicted"/>
<evidence type="ECO:0000313" key="3">
    <source>
        <dbReference type="EMBL" id="MFC3138805.1"/>
    </source>
</evidence>
<dbReference type="RefSeq" id="WP_248937437.1">
    <property type="nucleotide sequence ID" value="NZ_JAKILF010000009.1"/>
</dbReference>
<keyword evidence="1" id="KW-0732">Signal</keyword>
<feature type="signal peptide" evidence="1">
    <location>
        <begin position="1"/>
        <end position="22"/>
    </location>
</feature>
<evidence type="ECO:0000259" key="2">
    <source>
        <dbReference type="Pfam" id="PF03544"/>
    </source>
</evidence>
<evidence type="ECO:0000313" key="4">
    <source>
        <dbReference type="Proteomes" id="UP001595621"/>
    </source>
</evidence>
<dbReference type="Pfam" id="PF03544">
    <property type="entry name" value="TonB_C"/>
    <property type="match status" value="1"/>
</dbReference>
<gene>
    <name evidence="3" type="ORF">ACFOE0_11495</name>
</gene>
<accession>A0ABV7GFM7</accession>
<comment type="caution">
    <text evidence="3">The sequence shown here is derived from an EMBL/GenBank/DDBJ whole genome shotgun (WGS) entry which is preliminary data.</text>
</comment>
<feature type="domain" description="TonB C-terminal" evidence="2">
    <location>
        <begin position="62"/>
        <end position="118"/>
    </location>
</feature>
<sequence length="134" mass="14894">MKITKIKSVPLLMILLATWVLNGCSTTEPQINANEINSRLWIPAAGPLDFGQLFASDNVSFTVSYRIEESGEIANIELTNIEPATQMDKTALARLEQTRFIATQENPQRIPVSITNRIEIRTAMAPVLMSSKPH</sequence>
<dbReference type="InterPro" id="IPR037682">
    <property type="entry name" value="TonB_C"/>
</dbReference>
<dbReference type="EMBL" id="JBHRTD010000014">
    <property type="protein sequence ID" value="MFC3138805.1"/>
    <property type="molecule type" value="Genomic_DNA"/>
</dbReference>
<dbReference type="Proteomes" id="UP001595621">
    <property type="component" value="Unassembled WGS sequence"/>
</dbReference>
<evidence type="ECO:0000256" key="1">
    <source>
        <dbReference type="SAM" id="SignalP"/>
    </source>
</evidence>
<protein>
    <submittedName>
        <fullName evidence="3">Energy transducer TonB</fullName>
    </submittedName>
</protein>
<organism evidence="3 4">
    <name type="scientific">Shewanella submarina</name>
    <dbReference type="NCBI Taxonomy" id="2016376"/>
    <lineage>
        <taxon>Bacteria</taxon>
        <taxon>Pseudomonadati</taxon>
        <taxon>Pseudomonadota</taxon>
        <taxon>Gammaproteobacteria</taxon>
        <taxon>Alteromonadales</taxon>
        <taxon>Shewanellaceae</taxon>
        <taxon>Shewanella</taxon>
    </lineage>
</organism>
<reference evidence="4" key="1">
    <citation type="journal article" date="2019" name="Int. J. Syst. Evol. Microbiol.">
        <title>The Global Catalogue of Microorganisms (GCM) 10K type strain sequencing project: providing services to taxonomists for standard genome sequencing and annotation.</title>
        <authorList>
            <consortium name="The Broad Institute Genomics Platform"/>
            <consortium name="The Broad Institute Genome Sequencing Center for Infectious Disease"/>
            <person name="Wu L."/>
            <person name="Ma J."/>
        </authorList>
    </citation>
    <scope>NUCLEOTIDE SEQUENCE [LARGE SCALE GENOMIC DNA]</scope>
    <source>
        <strain evidence="4">KCTC 52277</strain>
    </source>
</reference>